<dbReference type="EMBL" id="CP016757">
    <property type="protein sequence ID" value="ANZ45288.1"/>
    <property type="molecule type" value="Genomic_DNA"/>
</dbReference>
<dbReference type="GeneID" id="83058085"/>
<evidence type="ECO:0008006" key="3">
    <source>
        <dbReference type="Google" id="ProtNLM"/>
    </source>
</evidence>
<dbReference type="InterPro" id="IPR025529">
    <property type="entry name" value="DUF4416"/>
</dbReference>
<dbReference type="OrthoDB" id="9788989at2"/>
<proteinExistence type="predicted"/>
<gene>
    <name evidence="1" type="ORF">BED41_09520</name>
</gene>
<dbReference type="Proteomes" id="UP000093044">
    <property type="component" value="Chromosome"/>
</dbReference>
<dbReference type="STRING" id="1197717.BED41_09520"/>
<dbReference type="AlphaFoldDB" id="A0A1B2I5N8"/>
<evidence type="ECO:0000313" key="1">
    <source>
        <dbReference type="EMBL" id="ANZ45288.1"/>
    </source>
</evidence>
<protein>
    <recommendedName>
        <fullName evidence="3">GTP-binding protein</fullName>
    </recommendedName>
</protein>
<evidence type="ECO:0000313" key="2">
    <source>
        <dbReference type="Proteomes" id="UP000093044"/>
    </source>
</evidence>
<dbReference type="KEGG" id="cpor:BED41_09520"/>
<dbReference type="RefSeq" id="WP_066745298.1">
    <property type="nucleotide sequence ID" value="NZ_CATWZH010000028.1"/>
</dbReference>
<sequence>MPESTNNGRHPRDPLVKKIVALLVPRGDTAVYEHARGLLEKIWGRPERVSERIPFVWTNYYEDIAPELDRIFFSYPGLWPMSALPDWKTASCRIEKETGESRRVNLDPGTIDGARLLLASTKGQAHRVYLRDGIFCEVTLCRRKGRWESFFYTFPDFKSGAYDRWLELVREDWKREVRTVPPHVLDNEHY</sequence>
<organism evidence="1 2">
    <name type="scientific">Cloacibacillus porcorum</name>
    <dbReference type="NCBI Taxonomy" id="1197717"/>
    <lineage>
        <taxon>Bacteria</taxon>
        <taxon>Thermotogati</taxon>
        <taxon>Synergistota</taxon>
        <taxon>Synergistia</taxon>
        <taxon>Synergistales</taxon>
        <taxon>Synergistaceae</taxon>
        <taxon>Cloacibacillus</taxon>
    </lineage>
</organism>
<reference evidence="1" key="1">
    <citation type="submission" date="2016-08" db="EMBL/GenBank/DDBJ databases">
        <title>Complete genome of Cloacibacillus porcorum.</title>
        <authorList>
            <person name="Looft T."/>
            <person name="Bayles D.O."/>
            <person name="Alt D.P."/>
        </authorList>
    </citation>
    <scope>NUCLEOTIDE SEQUENCE [LARGE SCALE GENOMIC DNA]</scope>
    <source>
        <strain evidence="1">CL-84</strain>
    </source>
</reference>
<dbReference type="Pfam" id="PF14385">
    <property type="entry name" value="DUF4416"/>
    <property type="match status" value="1"/>
</dbReference>
<keyword evidence="2" id="KW-1185">Reference proteome</keyword>
<accession>A0A1B2I5N8</accession>
<name>A0A1B2I5N8_9BACT</name>